<dbReference type="Proteomes" id="UP001280581">
    <property type="component" value="Unassembled WGS sequence"/>
</dbReference>
<protein>
    <submittedName>
        <fullName evidence="2">Uncharacterized protein</fullName>
    </submittedName>
</protein>
<dbReference type="EMBL" id="WVTA01000002">
    <property type="protein sequence ID" value="KAK3215957.1"/>
    <property type="molecule type" value="Genomic_DNA"/>
</dbReference>
<name>A0AAN6M7S0_9PLEO</name>
<evidence type="ECO:0000313" key="2">
    <source>
        <dbReference type="EMBL" id="KAK3215957.1"/>
    </source>
</evidence>
<keyword evidence="3" id="KW-1185">Reference proteome</keyword>
<sequence>MPRSPSPYADHHRRRNPSPPDYMDEFGGHHHQPARSRTRRPRSPEKSGMRTAFAAVKDFIKENSADDRRAPPPRRTKSYRDPRPPLSDSDSDDAPQRRRTRRSPERHGRGYREDDYDDPNAAQRRRRARDDEYHSDSRYDRPRGEYDDRRREYDARPPRRRDDDERGYGRGYDERPRRREYDDRGYDDRRRRDEYERRDRDRYDERVGRDGRRRGGAGKDVPEWQRQAKDMFYTHALPVIKKEGPKLIMKYAGDFLGNKGGARR</sequence>
<accession>A0AAN6M7S0</accession>
<feature type="compositionally biased region" description="Basic and acidic residues" evidence="1">
    <location>
        <begin position="128"/>
        <end position="210"/>
    </location>
</feature>
<dbReference type="AlphaFoldDB" id="A0AAN6M7S0"/>
<evidence type="ECO:0000313" key="3">
    <source>
        <dbReference type="Proteomes" id="UP001280581"/>
    </source>
</evidence>
<reference evidence="2 3" key="1">
    <citation type="submission" date="2021-02" db="EMBL/GenBank/DDBJ databases">
        <title>Genome assembly of Pseudopithomyces chartarum.</title>
        <authorList>
            <person name="Jauregui R."/>
            <person name="Singh J."/>
            <person name="Voisey C."/>
        </authorList>
    </citation>
    <scope>NUCLEOTIDE SEQUENCE [LARGE SCALE GENOMIC DNA]</scope>
    <source>
        <strain evidence="2 3">AGR01</strain>
    </source>
</reference>
<evidence type="ECO:0000256" key="1">
    <source>
        <dbReference type="SAM" id="MobiDB-lite"/>
    </source>
</evidence>
<feature type="region of interest" description="Disordered" evidence="1">
    <location>
        <begin position="1"/>
        <end position="223"/>
    </location>
</feature>
<feature type="compositionally biased region" description="Basic residues" evidence="1">
    <location>
        <begin position="29"/>
        <end position="41"/>
    </location>
</feature>
<feature type="compositionally biased region" description="Basic and acidic residues" evidence="1">
    <location>
        <begin position="102"/>
        <end position="113"/>
    </location>
</feature>
<proteinExistence type="predicted"/>
<gene>
    <name evidence="2" type="ORF">GRF29_8g1622742</name>
</gene>
<organism evidence="2 3">
    <name type="scientific">Pseudopithomyces chartarum</name>
    <dbReference type="NCBI Taxonomy" id="1892770"/>
    <lineage>
        <taxon>Eukaryota</taxon>
        <taxon>Fungi</taxon>
        <taxon>Dikarya</taxon>
        <taxon>Ascomycota</taxon>
        <taxon>Pezizomycotina</taxon>
        <taxon>Dothideomycetes</taxon>
        <taxon>Pleosporomycetidae</taxon>
        <taxon>Pleosporales</taxon>
        <taxon>Massarineae</taxon>
        <taxon>Didymosphaeriaceae</taxon>
        <taxon>Pseudopithomyces</taxon>
    </lineage>
</organism>
<feature type="compositionally biased region" description="Basic and acidic residues" evidence="1">
    <location>
        <begin position="58"/>
        <end position="70"/>
    </location>
</feature>
<comment type="caution">
    <text evidence="2">The sequence shown here is derived from an EMBL/GenBank/DDBJ whole genome shotgun (WGS) entry which is preliminary data.</text>
</comment>